<evidence type="ECO:0000313" key="3">
    <source>
        <dbReference type="EMBL" id="ORX49460.1"/>
    </source>
</evidence>
<keyword evidence="1" id="KW-1133">Transmembrane helix</keyword>
<reference evidence="3 4" key="1">
    <citation type="submission" date="2016-07" db="EMBL/GenBank/DDBJ databases">
        <title>Pervasive Adenine N6-methylation of Active Genes in Fungi.</title>
        <authorList>
            <consortium name="DOE Joint Genome Institute"/>
            <person name="Mondo S.J."/>
            <person name="Dannebaum R.O."/>
            <person name="Kuo R.C."/>
            <person name="Labutti K."/>
            <person name="Haridas S."/>
            <person name="Kuo A."/>
            <person name="Salamov A."/>
            <person name="Ahrendt S.R."/>
            <person name="Lipzen A."/>
            <person name="Sullivan W."/>
            <person name="Andreopoulos W.B."/>
            <person name="Clum A."/>
            <person name="Lindquist E."/>
            <person name="Daum C."/>
            <person name="Ramamoorthy G.K."/>
            <person name="Gryganskyi A."/>
            <person name="Culley D."/>
            <person name="Magnuson J.K."/>
            <person name="James T.Y."/>
            <person name="O'Malley M.A."/>
            <person name="Stajich J.E."/>
            <person name="Spatafora J.W."/>
            <person name="Visel A."/>
            <person name="Grigoriev I.V."/>
        </authorList>
    </citation>
    <scope>NUCLEOTIDE SEQUENCE [LARGE SCALE GENOMIC DNA]</scope>
    <source>
        <strain evidence="3 4">NRRL 3301</strain>
    </source>
</reference>
<dbReference type="SMART" id="SM00563">
    <property type="entry name" value="PlsC"/>
    <property type="match status" value="1"/>
</dbReference>
<dbReference type="InterPro" id="IPR002123">
    <property type="entry name" value="Plipid/glycerol_acylTrfase"/>
</dbReference>
<organism evidence="3 4">
    <name type="scientific">Hesseltinella vesiculosa</name>
    <dbReference type="NCBI Taxonomy" id="101127"/>
    <lineage>
        <taxon>Eukaryota</taxon>
        <taxon>Fungi</taxon>
        <taxon>Fungi incertae sedis</taxon>
        <taxon>Mucoromycota</taxon>
        <taxon>Mucoromycotina</taxon>
        <taxon>Mucoromycetes</taxon>
        <taxon>Mucorales</taxon>
        <taxon>Cunninghamellaceae</taxon>
        <taxon>Hesseltinella</taxon>
    </lineage>
</organism>
<keyword evidence="1" id="KW-0472">Membrane</keyword>
<keyword evidence="1" id="KW-0812">Transmembrane</keyword>
<dbReference type="OrthoDB" id="1044435at2759"/>
<dbReference type="STRING" id="101127.A0A1X2GAV6"/>
<dbReference type="InterPro" id="IPR052744">
    <property type="entry name" value="GPAT/DAPAT"/>
</dbReference>
<dbReference type="EMBL" id="MCGT01000026">
    <property type="protein sequence ID" value="ORX49460.1"/>
    <property type="molecule type" value="Genomic_DNA"/>
</dbReference>
<protein>
    <recommendedName>
        <fullName evidence="2">Phospholipid/glycerol acyltransferase domain-containing protein</fullName>
    </recommendedName>
</protein>
<evidence type="ECO:0000256" key="1">
    <source>
        <dbReference type="SAM" id="Phobius"/>
    </source>
</evidence>
<feature type="transmembrane region" description="Helical" evidence="1">
    <location>
        <begin position="379"/>
        <end position="395"/>
    </location>
</feature>
<dbReference type="SUPFAM" id="SSF69593">
    <property type="entry name" value="Glycerol-3-phosphate (1)-acyltransferase"/>
    <property type="match status" value="1"/>
</dbReference>
<dbReference type="Pfam" id="PF01553">
    <property type="entry name" value="Acyltransferase"/>
    <property type="match status" value="1"/>
</dbReference>
<keyword evidence="4" id="KW-1185">Reference proteome</keyword>
<proteinExistence type="predicted"/>
<dbReference type="Proteomes" id="UP000242146">
    <property type="component" value="Unassembled WGS sequence"/>
</dbReference>
<evidence type="ECO:0000313" key="4">
    <source>
        <dbReference type="Proteomes" id="UP000242146"/>
    </source>
</evidence>
<feature type="transmembrane region" description="Helical" evidence="1">
    <location>
        <begin position="401"/>
        <end position="421"/>
    </location>
</feature>
<name>A0A1X2GAV6_9FUNG</name>
<dbReference type="CDD" id="cd07992">
    <property type="entry name" value="LPLAT_AAK14816-like"/>
    <property type="match status" value="1"/>
</dbReference>
<dbReference type="GO" id="GO:0004366">
    <property type="term" value="F:glycerol-3-phosphate O-acyltransferase activity"/>
    <property type="evidence" value="ECO:0007669"/>
    <property type="project" value="TreeGrafter"/>
</dbReference>
<evidence type="ECO:0000259" key="2">
    <source>
        <dbReference type="SMART" id="SM00563"/>
    </source>
</evidence>
<comment type="caution">
    <text evidence="3">The sequence shown here is derived from an EMBL/GenBank/DDBJ whole genome shotgun (WGS) entry which is preliminary data.</text>
</comment>
<dbReference type="GO" id="GO:0016287">
    <property type="term" value="F:glycerone-phosphate O-acyltransferase activity"/>
    <property type="evidence" value="ECO:0007669"/>
    <property type="project" value="TreeGrafter"/>
</dbReference>
<dbReference type="GO" id="GO:0008654">
    <property type="term" value="P:phospholipid biosynthetic process"/>
    <property type="evidence" value="ECO:0007669"/>
    <property type="project" value="TreeGrafter"/>
</dbReference>
<dbReference type="AlphaFoldDB" id="A0A1X2GAV6"/>
<gene>
    <name evidence="3" type="ORF">DM01DRAFT_1325635</name>
</gene>
<feature type="domain" description="Phospholipid/glycerol acyltransferase" evidence="2">
    <location>
        <begin position="53"/>
        <end position="181"/>
    </location>
</feature>
<dbReference type="PANTHER" id="PTHR31605:SF0">
    <property type="entry name" value="GLYCEROL-3-PHOSPHATE O-ACYLTRANSFERASE 1"/>
    <property type="match status" value="1"/>
</dbReference>
<feature type="transmembrane region" description="Helical" evidence="1">
    <location>
        <begin position="333"/>
        <end position="359"/>
    </location>
</feature>
<accession>A0A1X2GAV6</accession>
<dbReference type="PANTHER" id="PTHR31605">
    <property type="entry name" value="GLYCEROL-3-PHOSPHATE O-ACYLTRANSFERASE 1"/>
    <property type="match status" value="1"/>
</dbReference>
<sequence>MADAETPQDYPKHRIGEGQCYRLLRLLSRVAVWSYFRRVTVISHETIPKQGPLLVAANHTNMVLDPAMLIATFPHYRPCHFWALARFFKIPVVGKLLLAGGVLPVDTKTHSNAKLFEHTLDCLGKGGVIALFPEGTSYTAPMHLPFKDGISWATFEYLTQQQSLNKQPLQLSIVPVGITYTTKNRWRSDVIIEYGNPIMVEAKDLDEFEKDPKTSVKDLTHRIALGVEKGTINAPDWETSNAATEARWILFGDANGIRLRDYVRISQSLIELFSPAALDDQLDPAPVLRDERQVLKNQLLICAKQLQRMKLTALDIRSYEKNQISQSQAFVRLLSTTAALVVQLPLFLPGLIINSPLYLLGRFVNRWEVYTESVAQDKVVFALTLAVPIYGYLFYVLWRSYAFSLIGWALATCLVPLFAWYHIRFVDKRYDLAKQVAASWRIFVAVTGLDQDRKDLQDMVKLRRWCYDQLQSIVSQLDQAGDPHARTIVECAQEKE</sequence>